<evidence type="ECO:0000313" key="1">
    <source>
        <dbReference type="EMBL" id="KAF2862501.1"/>
    </source>
</evidence>
<sequence length="104" mass="12455">MHLLRLPPELRNMVYRCIFPVCCPSQRLIFLLVCRQMYKEAHLLAFSCCKFLMFLCDPTPASDDRAVIPEYETAKALRHFTFAFPGMYRVHTLLRRWIAVRFRR</sequence>
<protein>
    <recommendedName>
        <fullName evidence="3">F-box domain-containing protein</fullName>
    </recommendedName>
</protein>
<dbReference type="AlphaFoldDB" id="A0A6A7C4R6"/>
<dbReference type="EMBL" id="MU005965">
    <property type="protein sequence ID" value="KAF2862501.1"/>
    <property type="molecule type" value="Genomic_DNA"/>
</dbReference>
<proteinExistence type="predicted"/>
<evidence type="ECO:0008006" key="3">
    <source>
        <dbReference type="Google" id="ProtNLM"/>
    </source>
</evidence>
<keyword evidence="2" id="KW-1185">Reference proteome</keyword>
<dbReference type="Proteomes" id="UP000799421">
    <property type="component" value="Unassembled WGS sequence"/>
</dbReference>
<reference evidence="1" key="1">
    <citation type="journal article" date="2020" name="Stud. Mycol.">
        <title>101 Dothideomycetes genomes: a test case for predicting lifestyles and emergence of pathogens.</title>
        <authorList>
            <person name="Haridas S."/>
            <person name="Albert R."/>
            <person name="Binder M."/>
            <person name="Bloem J."/>
            <person name="Labutti K."/>
            <person name="Salamov A."/>
            <person name="Andreopoulos B."/>
            <person name="Baker S."/>
            <person name="Barry K."/>
            <person name="Bills G."/>
            <person name="Bluhm B."/>
            <person name="Cannon C."/>
            <person name="Castanera R."/>
            <person name="Culley D."/>
            <person name="Daum C."/>
            <person name="Ezra D."/>
            <person name="Gonzalez J."/>
            <person name="Henrissat B."/>
            <person name="Kuo A."/>
            <person name="Liang C."/>
            <person name="Lipzen A."/>
            <person name="Lutzoni F."/>
            <person name="Magnuson J."/>
            <person name="Mondo S."/>
            <person name="Nolan M."/>
            <person name="Ohm R."/>
            <person name="Pangilinan J."/>
            <person name="Park H.-J."/>
            <person name="Ramirez L."/>
            <person name="Alfaro M."/>
            <person name="Sun H."/>
            <person name="Tritt A."/>
            <person name="Yoshinaga Y."/>
            <person name="Zwiers L.-H."/>
            <person name="Turgeon B."/>
            <person name="Goodwin S."/>
            <person name="Spatafora J."/>
            <person name="Crous P."/>
            <person name="Grigoriev I."/>
        </authorList>
    </citation>
    <scope>NUCLEOTIDE SEQUENCE</scope>
    <source>
        <strain evidence="1">CBS 480.64</strain>
    </source>
</reference>
<organism evidence="1 2">
    <name type="scientific">Piedraia hortae CBS 480.64</name>
    <dbReference type="NCBI Taxonomy" id="1314780"/>
    <lineage>
        <taxon>Eukaryota</taxon>
        <taxon>Fungi</taxon>
        <taxon>Dikarya</taxon>
        <taxon>Ascomycota</taxon>
        <taxon>Pezizomycotina</taxon>
        <taxon>Dothideomycetes</taxon>
        <taxon>Dothideomycetidae</taxon>
        <taxon>Capnodiales</taxon>
        <taxon>Piedraiaceae</taxon>
        <taxon>Piedraia</taxon>
    </lineage>
</organism>
<evidence type="ECO:0000313" key="2">
    <source>
        <dbReference type="Proteomes" id="UP000799421"/>
    </source>
</evidence>
<name>A0A6A7C4R6_9PEZI</name>
<gene>
    <name evidence="1" type="ORF">K470DRAFT_268841</name>
</gene>
<accession>A0A6A7C4R6</accession>
<dbReference type="OrthoDB" id="5413827at2759"/>